<gene>
    <name evidence="1" type="ORF">JYE49_13220</name>
</gene>
<keyword evidence="2" id="KW-1185">Reference proteome</keyword>
<protein>
    <submittedName>
        <fullName evidence="1">Helix-turn-helix transcriptional regulator</fullName>
    </submittedName>
</protein>
<sequence>MSELIRDSSLCQAFACYQMDTPAHSSFFPVEPHSHYFSEVMLMRSGVCRVVRGGYTYILKPGELIYISPLVRHSVESADGNPVVFDVVKFSATRLREIPSYLSDLRSFSLDVSHAHLSAYMNAQDVQTWHLDNIVRECVVECDNRQFAWDLQVRALIYLLITGLSRFWLGKRETMPDYQPQPQDPILDIPAYIEQHISEPLKVEDLAAQCNLSYPWFAKRFREFYGLSCKQFIQQLRNEAVELYLVYSDLDLASISDRTGYTDCSHMVKEFRRMTGTTPGQYRSMMKIQGHSPLIPFSRATPSNHPSKG</sequence>
<dbReference type="Proteomes" id="UP000682782">
    <property type="component" value="Chromosome"/>
</dbReference>
<organism evidence="1 2">
    <name type="scientific">Aristaeella hokkaidonensis</name>
    <dbReference type="NCBI Taxonomy" id="3046382"/>
    <lineage>
        <taxon>Bacteria</taxon>
        <taxon>Bacillati</taxon>
        <taxon>Bacillota</taxon>
        <taxon>Clostridia</taxon>
        <taxon>Eubacteriales</taxon>
        <taxon>Aristaeellaceae</taxon>
        <taxon>Aristaeella</taxon>
    </lineage>
</organism>
<name>A0AC61N825_9FIRM</name>
<dbReference type="EMBL" id="CP068393">
    <property type="protein sequence ID" value="QUC66791.1"/>
    <property type="molecule type" value="Genomic_DNA"/>
</dbReference>
<evidence type="ECO:0000313" key="1">
    <source>
        <dbReference type="EMBL" id="QUC66791.1"/>
    </source>
</evidence>
<reference evidence="1" key="1">
    <citation type="submission" date="2021-01" db="EMBL/GenBank/DDBJ databases">
        <title>Complete genome sequence of Clostridiales bacterium R-7.</title>
        <authorList>
            <person name="Mahoney-Kurpe S.C."/>
            <person name="Palevich N."/>
            <person name="Koike S."/>
            <person name="Moon C.D."/>
            <person name="Attwood G.T."/>
        </authorList>
    </citation>
    <scope>NUCLEOTIDE SEQUENCE</scope>
    <source>
        <strain evidence="1">R-7</strain>
    </source>
</reference>
<accession>A0AC61N825</accession>
<proteinExistence type="predicted"/>
<evidence type="ECO:0000313" key="2">
    <source>
        <dbReference type="Proteomes" id="UP000682782"/>
    </source>
</evidence>